<feature type="region of interest" description="Disordered" evidence="1">
    <location>
        <begin position="70"/>
        <end position="94"/>
    </location>
</feature>
<organism evidence="2 3">
    <name type="scientific">Zonotrichia albicollis</name>
    <name type="common">White-throated sparrow</name>
    <name type="synonym">Fringilla albicollis</name>
    <dbReference type="NCBI Taxonomy" id="44394"/>
    <lineage>
        <taxon>Eukaryota</taxon>
        <taxon>Metazoa</taxon>
        <taxon>Chordata</taxon>
        <taxon>Craniata</taxon>
        <taxon>Vertebrata</taxon>
        <taxon>Euteleostomi</taxon>
        <taxon>Archelosauria</taxon>
        <taxon>Archosauria</taxon>
        <taxon>Dinosauria</taxon>
        <taxon>Saurischia</taxon>
        <taxon>Theropoda</taxon>
        <taxon>Coelurosauria</taxon>
        <taxon>Aves</taxon>
        <taxon>Neognathae</taxon>
        <taxon>Neoaves</taxon>
        <taxon>Telluraves</taxon>
        <taxon>Australaves</taxon>
        <taxon>Passeriformes</taxon>
        <taxon>Passerellidae</taxon>
        <taxon>Zonotrichia</taxon>
    </lineage>
</organism>
<protein>
    <submittedName>
        <fullName evidence="2">Uncharacterized protein</fullName>
    </submittedName>
</protein>
<dbReference type="Proteomes" id="UP000694413">
    <property type="component" value="Unassembled WGS sequence"/>
</dbReference>
<feature type="compositionally biased region" description="Polar residues" evidence="1">
    <location>
        <begin position="70"/>
        <end position="85"/>
    </location>
</feature>
<name>A0A8D2MAD4_ZONAL</name>
<reference evidence="2" key="2">
    <citation type="submission" date="2025-09" db="UniProtKB">
        <authorList>
            <consortium name="Ensembl"/>
        </authorList>
    </citation>
    <scope>IDENTIFICATION</scope>
</reference>
<accession>A0A8D2MAD4</accession>
<evidence type="ECO:0000313" key="3">
    <source>
        <dbReference type="Proteomes" id="UP000694413"/>
    </source>
</evidence>
<sequence>VVYYLESPMVFLIETKKLNSVLKTAAGDALIFISTPNQEPQSIWLLNYTKEVYVRFHQGKQFRMIRICQNSSSQRPGPPLTQQASKKFIRTKVA</sequence>
<dbReference type="Ensembl" id="ENSZALT00000007136.1">
    <property type="protein sequence ID" value="ENSZALP00000004749.1"/>
    <property type="gene ID" value="ENSZALG00000004436.1"/>
</dbReference>
<reference evidence="2" key="1">
    <citation type="submission" date="2025-08" db="UniProtKB">
        <authorList>
            <consortium name="Ensembl"/>
        </authorList>
    </citation>
    <scope>IDENTIFICATION</scope>
</reference>
<evidence type="ECO:0000313" key="2">
    <source>
        <dbReference type="Ensembl" id="ENSZALP00000004749.1"/>
    </source>
</evidence>
<keyword evidence="3" id="KW-1185">Reference proteome</keyword>
<evidence type="ECO:0000256" key="1">
    <source>
        <dbReference type="SAM" id="MobiDB-lite"/>
    </source>
</evidence>
<dbReference type="AlphaFoldDB" id="A0A8D2MAD4"/>
<proteinExistence type="predicted"/>